<accession>A0A1Z4JHD9</accession>
<gene>
    <name evidence="1" type="ORF">NIES2135_30250</name>
</gene>
<sequence>MSYPGTSPIMIADTPQLQLEIPSDALSQVWQQQAFTTDGIHWQAALNQASLKTLLPWVQSFAPNARIWANSAALSSFWEVVNGGAIEFENQRLVVIPTAAIDDRELRVPQEWVDLPSWAGDYYLSVAVNLEDDEIQVLGYTTHQMLKQRAQYDPLDRTYSLNEADLIPDTNVLWITRRLCPDEVLRSQLAPLPALSLQQAENLLARLGTTDVVVPRLAIPFQQWGALLEHGGWRQRLYQRRLGLPEQWSVQQWLQSGISTLAEQFGWGATEMQSNLAWARGSEISSQKALLRHLSIAGKPYELRVFQKSDDVWRFELQSTSGALIPGGFKLRLLLEDLMPFENNEDVAMNAIECLYLEVRLSPGDTLVWETEPLPENYDREILCF</sequence>
<protein>
    <recommendedName>
        <fullName evidence="3">DUF1822 family protein</fullName>
    </recommendedName>
</protein>
<dbReference type="Proteomes" id="UP000217895">
    <property type="component" value="Chromosome"/>
</dbReference>
<evidence type="ECO:0000313" key="1">
    <source>
        <dbReference type="EMBL" id="BAY56195.1"/>
    </source>
</evidence>
<dbReference type="InterPro" id="IPR014951">
    <property type="entry name" value="DUF1822"/>
</dbReference>
<proteinExistence type="predicted"/>
<evidence type="ECO:0000313" key="2">
    <source>
        <dbReference type="Proteomes" id="UP000217895"/>
    </source>
</evidence>
<reference evidence="1 2" key="1">
    <citation type="submission" date="2017-06" db="EMBL/GenBank/DDBJ databases">
        <title>Genome sequencing of cyanobaciteial culture collection at National Institute for Environmental Studies (NIES).</title>
        <authorList>
            <person name="Hirose Y."/>
            <person name="Shimura Y."/>
            <person name="Fujisawa T."/>
            <person name="Nakamura Y."/>
            <person name="Kawachi M."/>
        </authorList>
    </citation>
    <scope>NUCLEOTIDE SEQUENCE [LARGE SCALE GENOMIC DNA]</scope>
    <source>
        <strain evidence="1 2">NIES-2135</strain>
    </source>
</reference>
<dbReference type="Pfam" id="PF08852">
    <property type="entry name" value="DUF1822"/>
    <property type="match status" value="1"/>
</dbReference>
<keyword evidence="2" id="KW-1185">Reference proteome</keyword>
<dbReference type="AlphaFoldDB" id="A0A1Z4JHD9"/>
<evidence type="ECO:0008006" key="3">
    <source>
        <dbReference type="Google" id="ProtNLM"/>
    </source>
</evidence>
<name>A0A1Z4JHD9_LEPBY</name>
<organism evidence="1 2">
    <name type="scientific">Leptolyngbya boryana NIES-2135</name>
    <dbReference type="NCBI Taxonomy" id="1973484"/>
    <lineage>
        <taxon>Bacteria</taxon>
        <taxon>Bacillati</taxon>
        <taxon>Cyanobacteriota</taxon>
        <taxon>Cyanophyceae</taxon>
        <taxon>Leptolyngbyales</taxon>
        <taxon>Leptolyngbyaceae</taxon>
        <taxon>Leptolyngbya group</taxon>
        <taxon>Leptolyngbya</taxon>
    </lineage>
</organism>
<dbReference type="EMBL" id="AP018203">
    <property type="protein sequence ID" value="BAY56195.1"/>
    <property type="molecule type" value="Genomic_DNA"/>
</dbReference>